<keyword evidence="1" id="KW-0472">Membrane</keyword>
<evidence type="ECO:0000313" key="2">
    <source>
        <dbReference type="EMBL" id="AXI99416.1"/>
    </source>
</evidence>
<reference evidence="2 3" key="1">
    <citation type="submission" date="2018-03" db="EMBL/GenBank/DDBJ databases">
        <title>Phenotypic and genomic properties of Cyclonatronum proteinivorum gen. nov., sp. nov., a haloalkaliphilic bacteroidete from soda lakes possessing Na+-translocating rhodopsin.</title>
        <authorList>
            <person name="Toshchakov S.V."/>
            <person name="Korzhenkov A."/>
            <person name="Samarov N.I."/>
            <person name="Kublanov I.V."/>
            <person name="Muntyan M.S."/>
            <person name="Sorokin D.Y."/>
        </authorList>
    </citation>
    <scope>NUCLEOTIDE SEQUENCE [LARGE SCALE GENOMIC DNA]</scope>
    <source>
        <strain evidence="2 3">Omega</strain>
    </source>
</reference>
<dbReference type="KEGG" id="cprv:CYPRO_0129"/>
<dbReference type="AlphaFoldDB" id="A0A345UG15"/>
<dbReference type="Proteomes" id="UP000254808">
    <property type="component" value="Chromosome"/>
</dbReference>
<accession>A0A345UG15</accession>
<evidence type="ECO:0000313" key="3">
    <source>
        <dbReference type="Proteomes" id="UP000254808"/>
    </source>
</evidence>
<proteinExistence type="predicted"/>
<sequence>MSFELVLASVLIIAAASLFFLLIRKIRVLTIPRAFGCYRALRCETTRVSRNKAMRYLDYVLPTKRYYCKTCNQSFTRIVP</sequence>
<dbReference type="EMBL" id="CP027806">
    <property type="protein sequence ID" value="AXI99416.1"/>
    <property type="molecule type" value="Genomic_DNA"/>
</dbReference>
<protein>
    <submittedName>
        <fullName evidence="2">Uncharacterized protein</fullName>
    </submittedName>
</protein>
<keyword evidence="1" id="KW-1133">Transmembrane helix</keyword>
<name>A0A345UG15_9BACT</name>
<feature type="transmembrane region" description="Helical" evidence="1">
    <location>
        <begin position="6"/>
        <end position="23"/>
    </location>
</feature>
<evidence type="ECO:0000256" key="1">
    <source>
        <dbReference type="SAM" id="Phobius"/>
    </source>
</evidence>
<gene>
    <name evidence="2" type="ORF">CYPRO_0129</name>
</gene>
<organism evidence="2 3">
    <name type="scientific">Cyclonatronum proteinivorum</name>
    <dbReference type="NCBI Taxonomy" id="1457365"/>
    <lineage>
        <taxon>Bacteria</taxon>
        <taxon>Pseudomonadati</taxon>
        <taxon>Balneolota</taxon>
        <taxon>Balneolia</taxon>
        <taxon>Balneolales</taxon>
        <taxon>Cyclonatronaceae</taxon>
        <taxon>Cyclonatronum</taxon>
    </lineage>
</organism>
<keyword evidence="3" id="KW-1185">Reference proteome</keyword>
<keyword evidence="1" id="KW-0812">Transmembrane</keyword>